<dbReference type="GeneID" id="70125094"/>
<sequence>MMYVFFFTVALILARVLFVIIGSTMPHLMRLFASRHIASRRCQLTARASLNERFQHWQLAHSIHS</sequence>
<reference evidence="1" key="1">
    <citation type="journal article" date="2021" name="Nat. Commun.">
        <title>Genetic determinants of endophytism in the Arabidopsis root mycobiome.</title>
        <authorList>
            <person name="Mesny F."/>
            <person name="Miyauchi S."/>
            <person name="Thiergart T."/>
            <person name="Pickel B."/>
            <person name="Atanasova L."/>
            <person name="Karlsson M."/>
            <person name="Huettel B."/>
            <person name="Barry K.W."/>
            <person name="Haridas S."/>
            <person name="Chen C."/>
            <person name="Bauer D."/>
            <person name="Andreopoulos W."/>
            <person name="Pangilinan J."/>
            <person name="LaButti K."/>
            <person name="Riley R."/>
            <person name="Lipzen A."/>
            <person name="Clum A."/>
            <person name="Drula E."/>
            <person name="Henrissat B."/>
            <person name="Kohler A."/>
            <person name="Grigoriev I.V."/>
            <person name="Martin F.M."/>
            <person name="Hacquard S."/>
        </authorList>
    </citation>
    <scope>NUCLEOTIDE SEQUENCE</scope>
    <source>
        <strain evidence="1">MPI-SDFR-AT-0073</strain>
    </source>
</reference>
<organism evidence="1 2">
    <name type="scientific">Truncatella angustata</name>
    <dbReference type="NCBI Taxonomy" id="152316"/>
    <lineage>
        <taxon>Eukaryota</taxon>
        <taxon>Fungi</taxon>
        <taxon>Dikarya</taxon>
        <taxon>Ascomycota</taxon>
        <taxon>Pezizomycotina</taxon>
        <taxon>Sordariomycetes</taxon>
        <taxon>Xylariomycetidae</taxon>
        <taxon>Amphisphaeriales</taxon>
        <taxon>Sporocadaceae</taxon>
        <taxon>Truncatella</taxon>
    </lineage>
</organism>
<evidence type="ECO:0000313" key="2">
    <source>
        <dbReference type="Proteomes" id="UP000758603"/>
    </source>
</evidence>
<dbReference type="RefSeq" id="XP_045963117.1">
    <property type="nucleotide sequence ID" value="XM_046096201.1"/>
</dbReference>
<keyword evidence="2" id="KW-1185">Reference proteome</keyword>
<dbReference type="AlphaFoldDB" id="A0A9P8UVU1"/>
<dbReference type="Proteomes" id="UP000758603">
    <property type="component" value="Unassembled WGS sequence"/>
</dbReference>
<name>A0A9P8UVU1_9PEZI</name>
<dbReference type="EMBL" id="JAGPXC010000001">
    <property type="protein sequence ID" value="KAH6658986.1"/>
    <property type="molecule type" value="Genomic_DNA"/>
</dbReference>
<proteinExistence type="predicted"/>
<protein>
    <submittedName>
        <fullName evidence="1">Uncharacterized protein</fullName>
    </submittedName>
</protein>
<accession>A0A9P8UVU1</accession>
<gene>
    <name evidence="1" type="ORF">BKA67DRAFT_3238</name>
</gene>
<evidence type="ECO:0000313" key="1">
    <source>
        <dbReference type="EMBL" id="KAH6658986.1"/>
    </source>
</evidence>
<comment type="caution">
    <text evidence="1">The sequence shown here is derived from an EMBL/GenBank/DDBJ whole genome shotgun (WGS) entry which is preliminary data.</text>
</comment>